<reference evidence="1 2" key="1">
    <citation type="submission" date="2019-07" db="EMBL/GenBank/DDBJ databases">
        <authorList>
            <person name="Hibberd C M."/>
            <person name="Gehrig L. J."/>
            <person name="Chang H.-W."/>
            <person name="Venkatesh S."/>
        </authorList>
    </citation>
    <scope>NUCLEOTIDE SEQUENCE [LARGE SCALE GENOMIC DNA]</scope>
    <source>
        <strain evidence="1">Ruminococcus_torques_SSTS_Bg7063</strain>
    </source>
</reference>
<name>A0A564TBA4_9FIRM</name>
<dbReference type="EC" id="3.1.3.73" evidence="1"/>
<dbReference type="InterPro" id="IPR013078">
    <property type="entry name" value="His_Pase_superF_clade-1"/>
</dbReference>
<sequence>MELILIRHLKTPGNEKRQYIGSTDEELSEQEVLNFKQKYKIDSYPQVQQVIVSPMKRCIQTAELIYPKNQITQEVLLKECDFGIFEGKTYEELKDREEYQAWLDSGGTIAFPEGEEQKEFRSRCVRGMLRQVNRLCKENVESAAFVVHGGTIMAVLEQLAEDQKDFYHWQVENGGGYRTLVNEDEWKSGIHRFRKIQKLGGAIE</sequence>
<dbReference type="Proteomes" id="UP000363661">
    <property type="component" value="Unassembled WGS sequence"/>
</dbReference>
<organism evidence="1 2">
    <name type="scientific">[Ruminococcus] torques</name>
    <dbReference type="NCBI Taxonomy" id="33039"/>
    <lineage>
        <taxon>Bacteria</taxon>
        <taxon>Bacillati</taxon>
        <taxon>Bacillota</taxon>
        <taxon>Clostridia</taxon>
        <taxon>Lachnospirales</taxon>
        <taxon>Lachnospiraceae</taxon>
        <taxon>Mediterraneibacter</taxon>
    </lineage>
</organism>
<evidence type="ECO:0000313" key="1">
    <source>
        <dbReference type="EMBL" id="VUX04705.1"/>
    </source>
</evidence>
<dbReference type="Pfam" id="PF00300">
    <property type="entry name" value="His_Phos_1"/>
    <property type="match status" value="1"/>
</dbReference>
<gene>
    <name evidence="1" type="primary">cobC</name>
    <name evidence="1" type="ORF">RTSSTS7063_01150</name>
</gene>
<dbReference type="SUPFAM" id="SSF53254">
    <property type="entry name" value="Phosphoglycerate mutase-like"/>
    <property type="match status" value="1"/>
</dbReference>
<dbReference type="PANTHER" id="PTHR48100:SF1">
    <property type="entry name" value="HISTIDINE PHOSPHATASE FAMILY PROTEIN-RELATED"/>
    <property type="match status" value="1"/>
</dbReference>
<dbReference type="Gene3D" id="3.40.50.1240">
    <property type="entry name" value="Phosphoglycerate mutase-like"/>
    <property type="match status" value="1"/>
</dbReference>
<dbReference type="GO" id="GO:0005737">
    <property type="term" value="C:cytoplasm"/>
    <property type="evidence" value="ECO:0007669"/>
    <property type="project" value="TreeGrafter"/>
</dbReference>
<dbReference type="SMART" id="SM00855">
    <property type="entry name" value="PGAM"/>
    <property type="match status" value="1"/>
</dbReference>
<keyword evidence="1" id="KW-0378">Hydrolase</keyword>
<keyword evidence="2" id="KW-1185">Reference proteome</keyword>
<dbReference type="InterPro" id="IPR050275">
    <property type="entry name" value="PGM_Phosphatase"/>
</dbReference>
<dbReference type="EMBL" id="CABHNA010000043">
    <property type="protein sequence ID" value="VUX04705.1"/>
    <property type="molecule type" value="Genomic_DNA"/>
</dbReference>
<protein>
    <submittedName>
        <fullName evidence="1">Alpha-ribazole phosphatase</fullName>
        <ecNumber evidence="1">3.1.3.73</ecNumber>
    </submittedName>
</protein>
<accession>A0A564TBA4</accession>
<proteinExistence type="predicted"/>
<dbReference type="PANTHER" id="PTHR48100">
    <property type="entry name" value="BROAD-SPECIFICITY PHOSPHATASE YOR283W-RELATED"/>
    <property type="match status" value="1"/>
</dbReference>
<dbReference type="AlphaFoldDB" id="A0A564TBA4"/>
<evidence type="ECO:0000313" key="2">
    <source>
        <dbReference type="Proteomes" id="UP000363661"/>
    </source>
</evidence>
<dbReference type="GO" id="GO:0043755">
    <property type="term" value="F:alpha-ribazole phosphatase activity"/>
    <property type="evidence" value="ECO:0007669"/>
    <property type="project" value="UniProtKB-EC"/>
</dbReference>
<dbReference type="InterPro" id="IPR029033">
    <property type="entry name" value="His_PPase_superfam"/>
</dbReference>
<dbReference type="CDD" id="cd07067">
    <property type="entry name" value="HP_PGM_like"/>
    <property type="match status" value="1"/>
</dbReference>
<dbReference type="RefSeq" id="WP_144366816.1">
    <property type="nucleotide sequence ID" value="NZ_CABHNA010000043.1"/>
</dbReference>